<dbReference type="GO" id="GO:0050664">
    <property type="term" value="F:oxidoreductase activity, acting on NAD(P)H, oxygen as acceptor"/>
    <property type="evidence" value="ECO:0007669"/>
    <property type="project" value="TreeGrafter"/>
</dbReference>
<sequence length="240" mass="25899">MEELTRTCVLTGASGALGTAFIRRHAGDYRILAVHHRSAIDGATQDQSYVDPLDPIRHLPENERPVRAFRADLGDPRDIDRLVGDLAAHTDGVDLVVHAAAVRGWTSLLAEGVTELARAVYQINVLAPLQLTCALAGRFWRADPDANALAGRNVVTVSSTAGLYLYPDLGQGLYGSSKAALNHLTYHLASELWDIGIRVNAVAPDTFPGRVATEDVLEAITGFDRSDQTGVVRTLDRRPA</sequence>
<evidence type="ECO:0000256" key="1">
    <source>
        <dbReference type="ARBA" id="ARBA00006484"/>
    </source>
</evidence>
<organism evidence="3 4">
    <name type="scientific">Planobispora takensis</name>
    <dbReference type="NCBI Taxonomy" id="1367882"/>
    <lineage>
        <taxon>Bacteria</taxon>
        <taxon>Bacillati</taxon>
        <taxon>Actinomycetota</taxon>
        <taxon>Actinomycetes</taxon>
        <taxon>Streptosporangiales</taxon>
        <taxon>Streptosporangiaceae</taxon>
        <taxon>Planobispora</taxon>
    </lineage>
</organism>
<protein>
    <submittedName>
        <fullName evidence="3">Uncharacterized protein</fullName>
    </submittedName>
</protein>
<name>A0A8J3T2U5_9ACTN</name>
<dbReference type="Pfam" id="PF00106">
    <property type="entry name" value="adh_short"/>
    <property type="match status" value="1"/>
</dbReference>
<dbReference type="PANTHER" id="PTHR43008:SF4">
    <property type="entry name" value="CHAIN DEHYDROGENASE, PUTATIVE (AFU_ORTHOLOGUE AFUA_4G08710)-RELATED"/>
    <property type="match status" value="1"/>
</dbReference>
<keyword evidence="2" id="KW-0560">Oxidoreductase</keyword>
<comment type="caution">
    <text evidence="3">The sequence shown here is derived from an EMBL/GenBank/DDBJ whole genome shotgun (WGS) entry which is preliminary data.</text>
</comment>
<dbReference type="PROSITE" id="PS00061">
    <property type="entry name" value="ADH_SHORT"/>
    <property type="match status" value="1"/>
</dbReference>
<keyword evidence="4" id="KW-1185">Reference proteome</keyword>
<dbReference type="Gene3D" id="3.40.50.720">
    <property type="entry name" value="NAD(P)-binding Rossmann-like Domain"/>
    <property type="match status" value="1"/>
</dbReference>
<reference evidence="3" key="1">
    <citation type="submission" date="2021-01" db="EMBL/GenBank/DDBJ databases">
        <title>Whole genome shotgun sequence of Planobispora takensis NBRC 109077.</title>
        <authorList>
            <person name="Komaki H."/>
            <person name="Tamura T."/>
        </authorList>
    </citation>
    <scope>NUCLEOTIDE SEQUENCE</scope>
    <source>
        <strain evidence="3">NBRC 109077</strain>
    </source>
</reference>
<comment type="similarity">
    <text evidence="1">Belongs to the short-chain dehydrogenases/reductases (SDR) family.</text>
</comment>
<dbReference type="PANTHER" id="PTHR43008">
    <property type="entry name" value="BENZIL REDUCTASE"/>
    <property type="match status" value="1"/>
</dbReference>
<dbReference type="SUPFAM" id="SSF51735">
    <property type="entry name" value="NAD(P)-binding Rossmann-fold domains"/>
    <property type="match status" value="1"/>
</dbReference>
<dbReference type="EMBL" id="BOOK01000013">
    <property type="protein sequence ID" value="GII00049.1"/>
    <property type="molecule type" value="Genomic_DNA"/>
</dbReference>
<gene>
    <name evidence="3" type="ORF">Pta02_20570</name>
</gene>
<dbReference type="InterPro" id="IPR002347">
    <property type="entry name" value="SDR_fam"/>
</dbReference>
<proteinExistence type="inferred from homology"/>
<dbReference type="InterPro" id="IPR020904">
    <property type="entry name" value="Sc_DH/Rdtase_CS"/>
</dbReference>
<dbReference type="AlphaFoldDB" id="A0A8J3T2U5"/>
<accession>A0A8J3T2U5</accession>
<dbReference type="Proteomes" id="UP000634476">
    <property type="component" value="Unassembled WGS sequence"/>
</dbReference>
<dbReference type="CDD" id="cd05233">
    <property type="entry name" value="SDR_c"/>
    <property type="match status" value="1"/>
</dbReference>
<evidence type="ECO:0000313" key="4">
    <source>
        <dbReference type="Proteomes" id="UP000634476"/>
    </source>
</evidence>
<dbReference type="RefSeq" id="WP_203874477.1">
    <property type="nucleotide sequence ID" value="NZ_BOOK01000013.1"/>
</dbReference>
<dbReference type="PRINTS" id="PR00081">
    <property type="entry name" value="GDHRDH"/>
</dbReference>
<evidence type="ECO:0000313" key="3">
    <source>
        <dbReference type="EMBL" id="GII00049.1"/>
    </source>
</evidence>
<evidence type="ECO:0000256" key="2">
    <source>
        <dbReference type="ARBA" id="ARBA00023002"/>
    </source>
</evidence>
<dbReference type="InterPro" id="IPR036291">
    <property type="entry name" value="NAD(P)-bd_dom_sf"/>
</dbReference>